<evidence type="ECO:0000313" key="2">
    <source>
        <dbReference type="EMBL" id="QIE86628.1"/>
    </source>
</evidence>
<gene>
    <name evidence="2" type="ORF">G5B91_10205</name>
    <name evidence="1" type="ORF">I5I61_15070</name>
</gene>
<accession>A0A6G6IU43</accession>
<organism evidence="2 3">
    <name type="scientific">Pseudomonas nitroreducens</name>
    <dbReference type="NCBI Taxonomy" id="46680"/>
    <lineage>
        <taxon>Bacteria</taxon>
        <taxon>Pseudomonadati</taxon>
        <taxon>Pseudomonadota</taxon>
        <taxon>Gammaproteobacteria</taxon>
        <taxon>Pseudomonadales</taxon>
        <taxon>Pseudomonadaceae</taxon>
        <taxon>Pseudomonas</taxon>
    </lineage>
</organism>
<reference evidence="2 3" key="1">
    <citation type="submission" date="2020-02" db="EMBL/GenBank/DDBJ databases">
        <title>Integrative conjugative elements (ICEs) and plasmids drive adaptation of Pseudomonas nitroreducens strain HBP1 to wastewater environment.</title>
        <authorList>
            <person name="Sentchilo V."/>
            <person name="Carraro N."/>
            <person name="Bertelli C."/>
            <person name="van der Meer J.R."/>
        </authorList>
    </citation>
    <scope>NUCLEOTIDE SEQUENCE [LARGE SCALE GENOMIC DNA]</scope>
    <source>
        <strain evidence="2 3">HBP1</strain>
    </source>
</reference>
<proteinExistence type="predicted"/>
<evidence type="ECO:0000313" key="3">
    <source>
        <dbReference type="Proteomes" id="UP000501063"/>
    </source>
</evidence>
<dbReference type="Proteomes" id="UP000501063">
    <property type="component" value="Chromosome"/>
</dbReference>
<dbReference type="RefSeq" id="WP_037011039.1">
    <property type="nucleotide sequence ID" value="NZ_CP049140.1"/>
</dbReference>
<dbReference type="EMBL" id="JADTFC010000035">
    <property type="protein sequence ID" value="MBG6288773.1"/>
    <property type="molecule type" value="Genomic_DNA"/>
</dbReference>
<reference evidence="1 4" key="2">
    <citation type="submission" date="2020-11" db="EMBL/GenBank/DDBJ databases">
        <title>Enhanced detection system for hospital associated transmission using whole genome sequencing surveillance.</title>
        <authorList>
            <person name="Harrison L.H."/>
            <person name="Van Tyne D."/>
            <person name="Marsh J.W."/>
            <person name="Griffith M.P."/>
            <person name="Snyder D.J."/>
            <person name="Cooper V.S."/>
            <person name="Mustapha M."/>
        </authorList>
    </citation>
    <scope>NUCLEOTIDE SEQUENCE [LARGE SCALE GENOMIC DNA]</scope>
    <source>
        <strain evidence="1 4">PSA00705</strain>
    </source>
</reference>
<sequence length="159" mass="17662">MSLTAFATPIPALQQPLPPSVLLRSEPCDDPQYLVLAVELARHAARWRTRWPGLRLSLPQSGTWPLESWPDALGEALDSLLEAALARQPHAALKLSLSSAHGELRLDLHGHDPQARAWLPEALPPARRLAGWQGGHLFWRARDGGWKVRLELPLSPARR</sequence>
<dbReference type="Proteomes" id="UP000608450">
    <property type="component" value="Unassembled WGS sequence"/>
</dbReference>
<dbReference type="EMBL" id="CP049140">
    <property type="protein sequence ID" value="QIE86628.1"/>
    <property type="molecule type" value="Genomic_DNA"/>
</dbReference>
<dbReference type="KEGG" id="pnt:G5B91_10205"/>
<evidence type="ECO:0000313" key="1">
    <source>
        <dbReference type="EMBL" id="MBG6288773.1"/>
    </source>
</evidence>
<dbReference type="AlphaFoldDB" id="A0A6G6IU43"/>
<protein>
    <submittedName>
        <fullName evidence="2">Uncharacterized protein</fullName>
    </submittedName>
</protein>
<evidence type="ECO:0000313" key="4">
    <source>
        <dbReference type="Proteomes" id="UP000608450"/>
    </source>
</evidence>
<keyword evidence="4" id="KW-1185">Reference proteome</keyword>
<name>A0A6G6IU43_PSENT</name>